<dbReference type="KEGG" id="sarm:DVA86_20460"/>
<keyword evidence="4" id="KW-1185">Reference proteome</keyword>
<dbReference type="Pfam" id="PF02467">
    <property type="entry name" value="Whib"/>
    <property type="match status" value="1"/>
</dbReference>
<accession>A0A345XSQ2</accession>
<dbReference type="InterPro" id="IPR034768">
    <property type="entry name" value="4FE4S_WBL"/>
</dbReference>
<dbReference type="PROSITE" id="PS51674">
    <property type="entry name" value="4FE4S_WBL"/>
    <property type="match status" value="1"/>
</dbReference>
<evidence type="ECO:0000259" key="2">
    <source>
        <dbReference type="PROSITE" id="PS51674"/>
    </source>
</evidence>
<dbReference type="RefSeq" id="WP_208880256.1">
    <property type="nucleotide sequence ID" value="NZ_CP031320.1"/>
</dbReference>
<feature type="region of interest" description="Disordered" evidence="1">
    <location>
        <begin position="1"/>
        <end position="23"/>
    </location>
</feature>
<protein>
    <submittedName>
        <fullName evidence="3">WhiB family transcriptional regulator</fullName>
    </submittedName>
</protein>
<evidence type="ECO:0000313" key="3">
    <source>
        <dbReference type="EMBL" id="AXK34668.1"/>
    </source>
</evidence>
<dbReference type="Proteomes" id="UP000254425">
    <property type="component" value="Chromosome"/>
</dbReference>
<gene>
    <name evidence="3" type="ORF">DVA86_20460</name>
</gene>
<organism evidence="3 4">
    <name type="scientific">Streptomyces armeniacus</name>
    <dbReference type="NCBI Taxonomy" id="83291"/>
    <lineage>
        <taxon>Bacteria</taxon>
        <taxon>Bacillati</taxon>
        <taxon>Actinomycetota</taxon>
        <taxon>Actinomycetes</taxon>
        <taxon>Kitasatosporales</taxon>
        <taxon>Streptomycetaceae</taxon>
        <taxon>Streptomyces</taxon>
    </lineage>
</organism>
<reference evidence="3 4" key="1">
    <citation type="submission" date="2018-07" db="EMBL/GenBank/DDBJ databases">
        <title>Draft genome of the type strain Streptomyces armeniacus ATCC 15676.</title>
        <authorList>
            <person name="Labana P."/>
            <person name="Gosse J.T."/>
            <person name="Boddy C.N."/>
        </authorList>
    </citation>
    <scope>NUCLEOTIDE SEQUENCE [LARGE SCALE GENOMIC DNA]</scope>
    <source>
        <strain evidence="3 4">ATCC 15676</strain>
    </source>
</reference>
<evidence type="ECO:0000256" key="1">
    <source>
        <dbReference type="SAM" id="MobiDB-lite"/>
    </source>
</evidence>
<dbReference type="AlphaFoldDB" id="A0A345XSQ2"/>
<dbReference type="EMBL" id="CP031320">
    <property type="protein sequence ID" value="AXK34668.1"/>
    <property type="molecule type" value="Genomic_DNA"/>
</dbReference>
<evidence type="ECO:0000313" key="4">
    <source>
        <dbReference type="Proteomes" id="UP000254425"/>
    </source>
</evidence>
<feature type="domain" description="4Fe-4S Wbl-type" evidence="2">
    <location>
        <begin position="26"/>
        <end position="93"/>
    </location>
</feature>
<sequence>MNHTRTTHPAMAEADNRIPFPRTDAPTRCQDDPELFAIEDITGQRAKDKALARARRACSGCPIVKNCLKWALANPDRTPTGVWAATTARQRTGLRKRLVQRLGADWVAVVAEQDRRERRWKPTGRERALDPLEMELIPRRPAPYEPWREPLTPARRAHNQRLLLAGLNTEAVA</sequence>
<proteinExistence type="predicted"/>
<name>A0A345XSQ2_9ACTN</name>